<sequence length="76" mass="8881">PYSKLLDLKDQTCQCVCHCINEVFKNVFITAEKRFCNLIQSLKFNYLKCITKILQDRIEKETINISLPASQIIKTK</sequence>
<dbReference type="AlphaFoldDB" id="A0A0K2UT04"/>
<dbReference type="EMBL" id="HACA01024033">
    <property type="protein sequence ID" value="CDW41394.1"/>
    <property type="molecule type" value="Transcribed_RNA"/>
</dbReference>
<protein>
    <submittedName>
        <fullName evidence="1">Uncharacterized protein</fullName>
    </submittedName>
</protein>
<name>A0A0K2UT04_LEPSM</name>
<proteinExistence type="predicted"/>
<accession>A0A0K2UT04</accession>
<feature type="non-terminal residue" evidence="1">
    <location>
        <position position="1"/>
    </location>
</feature>
<feature type="non-terminal residue" evidence="1">
    <location>
        <position position="76"/>
    </location>
</feature>
<evidence type="ECO:0000313" key="1">
    <source>
        <dbReference type="EMBL" id="CDW41394.1"/>
    </source>
</evidence>
<reference evidence="1" key="1">
    <citation type="submission" date="2014-05" db="EMBL/GenBank/DDBJ databases">
        <authorList>
            <person name="Chronopoulou M."/>
        </authorList>
    </citation>
    <scope>NUCLEOTIDE SEQUENCE</scope>
    <source>
        <tissue evidence="1">Whole organism</tissue>
    </source>
</reference>
<organism evidence="1">
    <name type="scientific">Lepeophtheirus salmonis</name>
    <name type="common">Salmon louse</name>
    <name type="synonym">Caligus salmonis</name>
    <dbReference type="NCBI Taxonomy" id="72036"/>
    <lineage>
        <taxon>Eukaryota</taxon>
        <taxon>Metazoa</taxon>
        <taxon>Ecdysozoa</taxon>
        <taxon>Arthropoda</taxon>
        <taxon>Crustacea</taxon>
        <taxon>Multicrustacea</taxon>
        <taxon>Hexanauplia</taxon>
        <taxon>Copepoda</taxon>
        <taxon>Siphonostomatoida</taxon>
        <taxon>Caligidae</taxon>
        <taxon>Lepeophtheirus</taxon>
    </lineage>
</organism>